<accession>A0A1F7XX41</accession>
<reference evidence="6 7" key="1">
    <citation type="journal article" date="2016" name="Nat. Commun.">
        <title>Thousands of microbial genomes shed light on interconnected biogeochemical processes in an aquifer system.</title>
        <authorList>
            <person name="Anantharaman K."/>
            <person name="Brown C.T."/>
            <person name="Hug L.A."/>
            <person name="Sharon I."/>
            <person name="Castelle C.J."/>
            <person name="Probst A.J."/>
            <person name="Thomas B.C."/>
            <person name="Singh A."/>
            <person name="Wilkins M.J."/>
            <person name="Karaoz U."/>
            <person name="Brodie E.L."/>
            <person name="Williams K.H."/>
            <person name="Hubbard S.S."/>
            <person name="Banfield J.F."/>
        </authorList>
    </citation>
    <scope>NUCLEOTIDE SEQUENCE [LARGE SCALE GENOMIC DNA]</scope>
</reference>
<dbReference type="Proteomes" id="UP000178446">
    <property type="component" value="Unassembled WGS sequence"/>
</dbReference>
<organism evidence="6 7">
    <name type="scientific">Candidatus Woesebacteria bacterium RIFCSPHIGHO2_01_FULL_37_10</name>
    <dbReference type="NCBI Taxonomy" id="1802489"/>
    <lineage>
        <taxon>Bacteria</taxon>
        <taxon>Candidatus Woeseibacteriota</taxon>
    </lineage>
</organism>
<feature type="binding site" evidence="5">
    <location>
        <position position="219"/>
    </location>
    <ligand>
        <name>Mg(2+)</name>
        <dbReference type="ChEBI" id="CHEBI:18420"/>
        <label>1</label>
        <note>catalytic</note>
    </ligand>
</feature>
<gene>
    <name evidence="6" type="ORF">A2685_01270</name>
</gene>
<evidence type="ECO:0000256" key="3">
    <source>
        <dbReference type="ARBA" id="ARBA00022801"/>
    </source>
</evidence>
<evidence type="ECO:0000313" key="6">
    <source>
        <dbReference type="EMBL" id="OGM19596.1"/>
    </source>
</evidence>
<comment type="cofactor">
    <cofactor evidence="1 5">
        <name>Mg(2+)</name>
        <dbReference type="ChEBI" id="CHEBI:18420"/>
    </cofactor>
</comment>
<dbReference type="Pfam" id="PF00459">
    <property type="entry name" value="Inositol_P"/>
    <property type="match status" value="1"/>
</dbReference>
<keyword evidence="2 5" id="KW-0479">Metal-binding</keyword>
<keyword evidence="3" id="KW-0378">Hydrolase</keyword>
<dbReference type="GO" id="GO:0007165">
    <property type="term" value="P:signal transduction"/>
    <property type="evidence" value="ECO:0007669"/>
    <property type="project" value="TreeGrafter"/>
</dbReference>
<dbReference type="AlphaFoldDB" id="A0A1F7XX41"/>
<dbReference type="GO" id="GO:0006020">
    <property type="term" value="P:inositol metabolic process"/>
    <property type="evidence" value="ECO:0007669"/>
    <property type="project" value="TreeGrafter"/>
</dbReference>
<dbReference type="PRINTS" id="PR00377">
    <property type="entry name" value="IMPHPHTASES"/>
</dbReference>
<feature type="binding site" evidence="5">
    <location>
        <position position="75"/>
    </location>
    <ligand>
        <name>Mg(2+)</name>
        <dbReference type="ChEBI" id="CHEBI:18420"/>
        <label>1</label>
        <note>catalytic</note>
    </ligand>
</feature>
<keyword evidence="4 5" id="KW-0460">Magnesium</keyword>
<feature type="binding site" evidence="5">
    <location>
        <position position="93"/>
    </location>
    <ligand>
        <name>Mg(2+)</name>
        <dbReference type="ChEBI" id="CHEBI:18420"/>
        <label>2</label>
    </ligand>
</feature>
<feature type="binding site" evidence="5">
    <location>
        <position position="91"/>
    </location>
    <ligand>
        <name>Mg(2+)</name>
        <dbReference type="ChEBI" id="CHEBI:18420"/>
        <label>1</label>
        <note>catalytic</note>
    </ligand>
</feature>
<proteinExistence type="predicted"/>
<evidence type="ECO:0000256" key="4">
    <source>
        <dbReference type="ARBA" id="ARBA00022842"/>
    </source>
</evidence>
<evidence type="ECO:0000256" key="5">
    <source>
        <dbReference type="PIRSR" id="PIRSR600760-2"/>
    </source>
</evidence>
<dbReference type="Gene3D" id="3.40.190.80">
    <property type="match status" value="1"/>
</dbReference>
<dbReference type="EMBL" id="MGGB01000006">
    <property type="protein sequence ID" value="OGM19596.1"/>
    <property type="molecule type" value="Genomic_DNA"/>
</dbReference>
<dbReference type="SUPFAM" id="SSF56655">
    <property type="entry name" value="Carbohydrate phosphatase"/>
    <property type="match status" value="1"/>
</dbReference>
<dbReference type="GO" id="GO:0008934">
    <property type="term" value="F:inositol monophosphate 1-phosphatase activity"/>
    <property type="evidence" value="ECO:0007669"/>
    <property type="project" value="TreeGrafter"/>
</dbReference>
<evidence type="ECO:0000256" key="1">
    <source>
        <dbReference type="ARBA" id="ARBA00001946"/>
    </source>
</evidence>
<evidence type="ECO:0000313" key="7">
    <source>
        <dbReference type="Proteomes" id="UP000178446"/>
    </source>
</evidence>
<dbReference type="FunFam" id="3.30.540.10:FF:000003">
    <property type="entry name" value="Inositol-1-monophosphatase"/>
    <property type="match status" value="1"/>
</dbReference>
<dbReference type="Gene3D" id="3.30.540.10">
    <property type="entry name" value="Fructose-1,6-Bisphosphatase, subunit A, domain 1"/>
    <property type="match status" value="1"/>
</dbReference>
<name>A0A1F7XX41_9BACT</name>
<sequence length="272" mass="30406">MAGQPEKITKMEKYLEFAKNLAKEAEKIALRYFSFEVDSTWKEDNTPLTKADTEINDLVIKRINEAYPEHSIYGEEKSDRKESSKHIWVCDPIDGTMAFSCGLPIFVFSIALVNESNGLPVLGLINDPIMKTMYWATKGGGAYRNEKRIYVSKSETFLNTYTLTGASGRDVGFSNLPVHEQLGMKKSKVMKFPSFIYGAIQIANGKFVGGAFYKKHAHDIAALKIITEEAGGKVTDLNGNERRYDEDGIGCIVSNRILHCELLEVVQSGKLK</sequence>
<evidence type="ECO:0008006" key="8">
    <source>
        <dbReference type="Google" id="ProtNLM"/>
    </source>
</evidence>
<evidence type="ECO:0000256" key="2">
    <source>
        <dbReference type="ARBA" id="ARBA00022723"/>
    </source>
</evidence>
<comment type="caution">
    <text evidence="6">The sequence shown here is derived from an EMBL/GenBank/DDBJ whole genome shotgun (WGS) entry which is preliminary data.</text>
</comment>
<dbReference type="GO" id="GO:0046872">
    <property type="term" value="F:metal ion binding"/>
    <property type="evidence" value="ECO:0007669"/>
    <property type="project" value="UniProtKB-KW"/>
</dbReference>
<dbReference type="PANTHER" id="PTHR20854:SF4">
    <property type="entry name" value="INOSITOL-1-MONOPHOSPHATASE-RELATED"/>
    <property type="match status" value="1"/>
</dbReference>
<dbReference type="PANTHER" id="PTHR20854">
    <property type="entry name" value="INOSITOL MONOPHOSPHATASE"/>
    <property type="match status" value="1"/>
</dbReference>
<dbReference type="InterPro" id="IPR000760">
    <property type="entry name" value="Inositol_monophosphatase-like"/>
</dbReference>
<protein>
    <recommendedName>
        <fullName evidence="8">Inositol monophosphatase</fullName>
    </recommendedName>
</protein>
<feature type="binding site" evidence="5">
    <location>
        <position position="94"/>
    </location>
    <ligand>
        <name>Mg(2+)</name>
        <dbReference type="ChEBI" id="CHEBI:18420"/>
        <label>1</label>
        <note>catalytic</note>
    </ligand>
</feature>